<evidence type="ECO:0000256" key="5">
    <source>
        <dbReference type="ARBA" id="ARBA00004892"/>
    </source>
</evidence>
<dbReference type="PANTHER" id="PTHR30387">
    <property type="entry name" value="MANNONATE DEHYDRATASE"/>
    <property type="match status" value="1"/>
</dbReference>
<evidence type="ECO:0000256" key="10">
    <source>
        <dbReference type="ARBA" id="ARBA00023239"/>
    </source>
</evidence>
<evidence type="ECO:0000256" key="8">
    <source>
        <dbReference type="ARBA" id="ARBA00023004"/>
    </source>
</evidence>
<dbReference type="PANTHER" id="PTHR30387:SF2">
    <property type="entry name" value="MANNONATE DEHYDRATASE"/>
    <property type="match status" value="1"/>
</dbReference>
<evidence type="ECO:0000256" key="7">
    <source>
        <dbReference type="ARBA" id="ARBA00012927"/>
    </source>
</evidence>
<dbReference type="EMBL" id="UINC01110449">
    <property type="protein sequence ID" value="SVC77961.1"/>
    <property type="molecule type" value="Genomic_DNA"/>
</dbReference>
<dbReference type="SUPFAM" id="SSF51658">
    <property type="entry name" value="Xylose isomerase-like"/>
    <property type="match status" value="1"/>
</dbReference>
<comment type="cofactor">
    <cofactor evidence="3">
        <name>Fe(2+)</name>
        <dbReference type="ChEBI" id="CHEBI:29033"/>
    </cofactor>
</comment>
<gene>
    <name evidence="11" type="ORF">METZ01_LOCUS330815</name>
</gene>
<feature type="non-terminal residue" evidence="11">
    <location>
        <position position="288"/>
    </location>
</feature>
<evidence type="ECO:0000256" key="6">
    <source>
        <dbReference type="ARBA" id="ARBA00007389"/>
    </source>
</evidence>
<dbReference type="GO" id="GO:0008198">
    <property type="term" value="F:ferrous iron binding"/>
    <property type="evidence" value="ECO:0007669"/>
    <property type="project" value="TreeGrafter"/>
</dbReference>
<sequence length="288" mass="32519">MRIQDQVNHAHLTDENLAFYRAIGVDDLTIYPPPFGHHGDLQTRAEMADYLKDVRRQAENHGLVFTNIALSGPDTVTLAQPERDEKIEQWCEMLRAMGDAGVPTLGYNFKPIGNFRTTSATGRGGAKYSTFDYEEWERTPKEYPDKQIDEASMWANIEYFLTRVIPVAEECGVRMALHPDDPPIPEAMGGAARIVSTLDQYERIFSLAPSSSNAMLFCQGCVTEMENDDVYEGIRRIGSQGKIVYVHFRNVKGTGKYFEEVFVDEGDVDMLKAMQIYKAVGFEGPFMM</sequence>
<dbReference type="InterPro" id="IPR036237">
    <property type="entry name" value="Xyl_isomerase-like_sf"/>
</dbReference>
<dbReference type="GO" id="GO:0042840">
    <property type="term" value="P:D-glucuronate catabolic process"/>
    <property type="evidence" value="ECO:0007669"/>
    <property type="project" value="TreeGrafter"/>
</dbReference>
<evidence type="ECO:0000256" key="1">
    <source>
        <dbReference type="ARBA" id="ARBA00001794"/>
    </source>
</evidence>
<comment type="catalytic activity">
    <reaction evidence="1">
        <text>D-mannonate = 2-dehydro-3-deoxy-D-gluconate + H2O</text>
        <dbReference type="Rhea" id="RHEA:20097"/>
        <dbReference type="ChEBI" id="CHEBI:15377"/>
        <dbReference type="ChEBI" id="CHEBI:17767"/>
        <dbReference type="ChEBI" id="CHEBI:57990"/>
        <dbReference type="EC" id="4.2.1.8"/>
    </reaction>
</comment>
<reference evidence="11" key="1">
    <citation type="submission" date="2018-05" db="EMBL/GenBank/DDBJ databases">
        <authorList>
            <person name="Lanie J.A."/>
            <person name="Ng W.-L."/>
            <person name="Kazmierczak K.M."/>
            <person name="Andrzejewski T.M."/>
            <person name="Davidsen T.M."/>
            <person name="Wayne K.J."/>
            <person name="Tettelin H."/>
            <person name="Glass J.I."/>
            <person name="Rusch D."/>
            <person name="Podicherti R."/>
            <person name="Tsui H.-C.T."/>
            <person name="Winkler M.E."/>
        </authorList>
    </citation>
    <scope>NUCLEOTIDE SEQUENCE</scope>
</reference>
<dbReference type="InterPro" id="IPR004628">
    <property type="entry name" value="Man_deHydtase"/>
</dbReference>
<keyword evidence="9" id="KW-0464">Manganese</keyword>
<dbReference type="Pfam" id="PF03786">
    <property type="entry name" value="UxuA"/>
    <property type="match status" value="2"/>
</dbReference>
<proteinExistence type="inferred from homology"/>
<keyword evidence="10" id="KW-0456">Lyase</keyword>
<comment type="function">
    <text evidence="4">Catalyzes the dehydration of D-mannonate.</text>
</comment>
<evidence type="ECO:0000256" key="2">
    <source>
        <dbReference type="ARBA" id="ARBA00001936"/>
    </source>
</evidence>
<dbReference type="GO" id="GO:0008927">
    <property type="term" value="F:mannonate dehydratase activity"/>
    <property type="evidence" value="ECO:0007669"/>
    <property type="project" value="UniProtKB-EC"/>
</dbReference>
<protein>
    <recommendedName>
        <fullName evidence="7">mannonate dehydratase</fullName>
        <ecNumber evidence="7">4.2.1.8</ecNumber>
    </recommendedName>
</protein>
<dbReference type="GO" id="GO:0030145">
    <property type="term" value="F:manganese ion binding"/>
    <property type="evidence" value="ECO:0007669"/>
    <property type="project" value="TreeGrafter"/>
</dbReference>
<evidence type="ECO:0000256" key="4">
    <source>
        <dbReference type="ARBA" id="ARBA00002713"/>
    </source>
</evidence>
<dbReference type="EC" id="4.2.1.8" evidence="7"/>
<evidence type="ECO:0000313" key="11">
    <source>
        <dbReference type="EMBL" id="SVC77961.1"/>
    </source>
</evidence>
<dbReference type="Gene3D" id="3.20.20.150">
    <property type="entry name" value="Divalent-metal-dependent TIM barrel enzymes"/>
    <property type="match status" value="1"/>
</dbReference>
<evidence type="ECO:0000256" key="9">
    <source>
        <dbReference type="ARBA" id="ARBA00023211"/>
    </source>
</evidence>
<name>A0A382Q133_9ZZZZ</name>
<accession>A0A382Q133</accession>
<comment type="pathway">
    <text evidence="5">Carbohydrate metabolism; pentose and glucuronate interconversion.</text>
</comment>
<organism evidence="11">
    <name type="scientific">marine metagenome</name>
    <dbReference type="NCBI Taxonomy" id="408172"/>
    <lineage>
        <taxon>unclassified sequences</taxon>
        <taxon>metagenomes</taxon>
        <taxon>ecological metagenomes</taxon>
    </lineage>
</organism>
<keyword evidence="8" id="KW-0408">Iron</keyword>
<dbReference type="AlphaFoldDB" id="A0A382Q133"/>
<evidence type="ECO:0000256" key="3">
    <source>
        <dbReference type="ARBA" id="ARBA00001954"/>
    </source>
</evidence>
<comment type="similarity">
    <text evidence="6">Belongs to the mannonate dehydratase family.</text>
</comment>
<comment type="cofactor">
    <cofactor evidence="2">
        <name>Mn(2+)</name>
        <dbReference type="ChEBI" id="CHEBI:29035"/>
    </cofactor>
</comment>